<evidence type="ECO:0008006" key="2">
    <source>
        <dbReference type="Google" id="ProtNLM"/>
    </source>
</evidence>
<dbReference type="InterPro" id="IPR029063">
    <property type="entry name" value="SAM-dependent_MTases_sf"/>
</dbReference>
<sequence length="204" mass="22894">MTPAERVARIEAEATGRDLSSQRVLDPCCGSRMMWLDRKNPDVLFGDIRSQTVTVTDRSHGNATGTRTLRIEPDALIDFRALPYPDGTFKLVAFDPPHLVRAGPKSWLAAKYGKLSINWRDDLRAGFAECFRVLAADGVLIFKWNETQVKVAEVMALTSERPLFGHVSGKKGLTHWLVFMKHKNQEAKLAEIEGRLFVGGERDE</sequence>
<organism evidence="1">
    <name type="scientific">mine drainage metagenome</name>
    <dbReference type="NCBI Taxonomy" id="410659"/>
    <lineage>
        <taxon>unclassified sequences</taxon>
        <taxon>metagenomes</taxon>
        <taxon>ecological metagenomes</taxon>
    </lineage>
</organism>
<reference evidence="1" key="1">
    <citation type="submission" date="2016-10" db="EMBL/GenBank/DDBJ databases">
        <title>Sequence of Gallionella enrichment culture.</title>
        <authorList>
            <person name="Poehlein A."/>
            <person name="Muehling M."/>
            <person name="Daniel R."/>
        </authorList>
    </citation>
    <scope>NUCLEOTIDE SEQUENCE</scope>
</reference>
<accession>A0A1J5S2D5</accession>
<proteinExistence type="predicted"/>
<gene>
    <name evidence="1" type="ORF">GALL_152910</name>
</gene>
<protein>
    <recommendedName>
        <fullName evidence="2">Methyltransferase</fullName>
    </recommendedName>
</protein>
<evidence type="ECO:0000313" key="1">
    <source>
        <dbReference type="EMBL" id="OIR02577.1"/>
    </source>
</evidence>
<comment type="caution">
    <text evidence="1">The sequence shown here is derived from an EMBL/GenBank/DDBJ whole genome shotgun (WGS) entry which is preliminary data.</text>
</comment>
<dbReference type="SUPFAM" id="SSF53335">
    <property type="entry name" value="S-adenosyl-L-methionine-dependent methyltransferases"/>
    <property type="match status" value="1"/>
</dbReference>
<dbReference type="AlphaFoldDB" id="A0A1J5S2D5"/>
<dbReference type="EMBL" id="MLJW01000073">
    <property type="protein sequence ID" value="OIR02577.1"/>
    <property type="molecule type" value="Genomic_DNA"/>
</dbReference>
<dbReference type="Gene3D" id="3.40.50.150">
    <property type="entry name" value="Vaccinia Virus protein VP39"/>
    <property type="match status" value="1"/>
</dbReference>
<name>A0A1J5S2D5_9ZZZZ</name>